<evidence type="ECO:0000313" key="3">
    <source>
        <dbReference type="EMBL" id="NJC68723.1"/>
    </source>
</evidence>
<evidence type="ECO:0000256" key="2">
    <source>
        <dbReference type="SAM" id="Phobius"/>
    </source>
</evidence>
<feature type="transmembrane region" description="Helical" evidence="2">
    <location>
        <begin position="231"/>
        <end position="249"/>
    </location>
</feature>
<keyword evidence="2" id="KW-0472">Membrane</keyword>
<feature type="transmembrane region" description="Helical" evidence="2">
    <location>
        <begin position="342"/>
        <end position="359"/>
    </location>
</feature>
<dbReference type="Proteomes" id="UP000722989">
    <property type="component" value="Unassembled WGS sequence"/>
</dbReference>
<feature type="transmembrane region" description="Helical" evidence="2">
    <location>
        <begin position="402"/>
        <end position="426"/>
    </location>
</feature>
<dbReference type="EMBL" id="JAATVY010000002">
    <property type="protein sequence ID" value="NJC68723.1"/>
    <property type="molecule type" value="Genomic_DNA"/>
</dbReference>
<gene>
    <name evidence="3" type="ORF">HC031_03125</name>
</gene>
<dbReference type="RefSeq" id="WP_167923631.1">
    <property type="nucleotide sequence ID" value="NZ_JAATVY010000002.1"/>
</dbReference>
<feature type="transmembrane region" description="Helical" evidence="2">
    <location>
        <begin position="105"/>
        <end position="126"/>
    </location>
</feature>
<feature type="transmembrane region" description="Helical" evidence="2">
    <location>
        <begin position="132"/>
        <end position="150"/>
    </location>
</feature>
<accession>A0ABX0XU12</accession>
<feature type="region of interest" description="Disordered" evidence="1">
    <location>
        <begin position="1"/>
        <end position="21"/>
    </location>
</feature>
<name>A0ABX0XU12_9ACTN</name>
<organism evidence="3 4">
    <name type="scientific">Planosporangium thailandense</name>
    <dbReference type="NCBI Taxonomy" id="765197"/>
    <lineage>
        <taxon>Bacteria</taxon>
        <taxon>Bacillati</taxon>
        <taxon>Actinomycetota</taxon>
        <taxon>Actinomycetes</taxon>
        <taxon>Micromonosporales</taxon>
        <taxon>Micromonosporaceae</taxon>
        <taxon>Planosporangium</taxon>
    </lineage>
</organism>
<feature type="transmembrane region" description="Helical" evidence="2">
    <location>
        <begin position="190"/>
        <end position="219"/>
    </location>
</feature>
<feature type="transmembrane region" description="Helical" evidence="2">
    <location>
        <begin position="30"/>
        <end position="52"/>
    </location>
</feature>
<feature type="transmembrane region" description="Helical" evidence="2">
    <location>
        <begin position="302"/>
        <end position="322"/>
    </location>
</feature>
<evidence type="ECO:0000256" key="1">
    <source>
        <dbReference type="SAM" id="MobiDB-lite"/>
    </source>
</evidence>
<evidence type="ECO:0008006" key="5">
    <source>
        <dbReference type="Google" id="ProtNLM"/>
    </source>
</evidence>
<proteinExistence type="predicted"/>
<protein>
    <recommendedName>
        <fullName evidence="5">Glycosyltransferase RgtA/B/C/D-like domain-containing protein</fullName>
    </recommendedName>
</protein>
<reference evidence="3 4" key="1">
    <citation type="submission" date="2020-03" db="EMBL/GenBank/DDBJ databases">
        <title>WGS of the type strain of Planosporangium spp.</title>
        <authorList>
            <person name="Thawai C."/>
        </authorList>
    </citation>
    <scope>NUCLEOTIDE SEQUENCE [LARGE SCALE GENOMIC DNA]</scope>
    <source>
        <strain evidence="3 4">TBRC 5610</strain>
    </source>
</reference>
<feature type="transmembrane region" description="Helical" evidence="2">
    <location>
        <begin position="162"/>
        <end position="178"/>
    </location>
</feature>
<sequence length="548" mass="58482">MQNAPASLAGERVDLNPPPPRRRPWLRRPAIVATVLGALGVAFRLVLIVAGYPRADSDEATVGLGALHIATGRDFPIFFYGQHYMGTIESYLAAPLLAVGGPSTLLLRLPLIALYVGFLVAMYRLVAATYNAWFAVLVVGVLALGSDRVLKDQLIAHGGTMEVKPAAAVLLLLAYALATGWRRRRAAGFFLWGLVAGLILWEHLVVVPYVLVAAGVLVACAGRELAGRMGAWLLAGLVVGAGPLIGYNLHPAPGDDSLSIFLRQNDGPAVPLLQRLGGGTLMGVPLSSGMCGPGVCQPWQRAWAPVCLALLVASAVLAVRALRRSGGRPAEPAAHPERARQLVRLALALGALLSIVAYTRSPAAGLTPMESGRYLCCLPVSVPAILWPLWRLWEQGAGRVRVRVATGGAALALVVVAMAVTTTAVVTSAVADARADGRDQRHLVEALRAAGVRHLYAGYWTCNRVSFDTGESITCAVLDDTLRPGFDRYLPYRVAVAVDSRPAYVFVAGTVPDTRFRAYLRAQEGSDAPLRVVGRYRVYWPTTRVELP</sequence>
<keyword evidence="2" id="KW-0812">Transmembrane</keyword>
<comment type="caution">
    <text evidence="3">The sequence shown here is derived from an EMBL/GenBank/DDBJ whole genome shotgun (WGS) entry which is preliminary data.</text>
</comment>
<evidence type="ECO:0000313" key="4">
    <source>
        <dbReference type="Proteomes" id="UP000722989"/>
    </source>
</evidence>
<keyword evidence="2" id="KW-1133">Transmembrane helix</keyword>
<keyword evidence="4" id="KW-1185">Reference proteome</keyword>